<evidence type="ECO:0000256" key="2">
    <source>
        <dbReference type="ARBA" id="ARBA00022448"/>
    </source>
</evidence>
<dbReference type="Proteomes" id="UP001526430">
    <property type="component" value="Unassembled WGS sequence"/>
</dbReference>
<evidence type="ECO:0000259" key="5">
    <source>
        <dbReference type="PROSITE" id="PS50893"/>
    </source>
</evidence>
<evidence type="ECO:0000256" key="1">
    <source>
        <dbReference type="ARBA" id="ARBA00005417"/>
    </source>
</evidence>
<keyword evidence="2" id="KW-0813">Transport</keyword>
<dbReference type="SMART" id="SM00382">
    <property type="entry name" value="AAA"/>
    <property type="match status" value="1"/>
</dbReference>
<name>A0ABT3NZ32_9PROT</name>
<dbReference type="Gene3D" id="3.40.50.300">
    <property type="entry name" value="P-loop containing nucleotide triphosphate hydrolases"/>
    <property type="match status" value="1"/>
</dbReference>
<dbReference type="CDD" id="cd03293">
    <property type="entry name" value="ABC_NrtD_SsuB_transporters"/>
    <property type="match status" value="1"/>
</dbReference>
<dbReference type="InterPro" id="IPR027417">
    <property type="entry name" value="P-loop_NTPase"/>
</dbReference>
<keyword evidence="7" id="KW-1185">Reference proteome</keyword>
<dbReference type="EMBL" id="JAPFQI010000016">
    <property type="protein sequence ID" value="MCW8087416.1"/>
    <property type="molecule type" value="Genomic_DNA"/>
</dbReference>
<comment type="similarity">
    <text evidence="1">Belongs to the ABC transporter superfamily.</text>
</comment>
<accession>A0ABT3NZ32</accession>
<feature type="domain" description="ABC transporter" evidence="5">
    <location>
        <begin position="1"/>
        <end position="216"/>
    </location>
</feature>
<dbReference type="PANTHER" id="PTHR42788:SF13">
    <property type="entry name" value="ALIPHATIC SULFONATES IMPORT ATP-BINDING PROTEIN SSUB"/>
    <property type="match status" value="1"/>
</dbReference>
<dbReference type="GO" id="GO:0005524">
    <property type="term" value="F:ATP binding"/>
    <property type="evidence" value="ECO:0007669"/>
    <property type="project" value="UniProtKB-KW"/>
</dbReference>
<dbReference type="InterPro" id="IPR050166">
    <property type="entry name" value="ABC_transporter_ATP-bind"/>
</dbReference>
<dbReference type="PANTHER" id="PTHR42788">
    <property type="entry name" value="TAURINE IMPORT ATP-BINDING PROTEIN-RELATED"/>
    <property type="match status" value="1"/>
</dbReference>
<dbReference type="InterPro" id="IPR017871">
    <property type="entry name" value="ABC_transporter-like_CS"/>
</dbReference>
<sequence>MTALAHVSLEVREGEFLSLLGPSGCGKSTLLRAIAGLDPLTEGRVLLHGAPVVAPPPGFGMVFQRDVLLDWRNVIDNVLLAAEFEGRPHREMQPRAMALLDRFGLAAFAHRYPWELSGGMRQRAGICRALLCEPEVILMDEPFGALDAMTRDDLNGELARIQQEGKRTVVFVTHSIPEAVFLSDRVAVMSAGPGRVVKIVEIGLPRPRPLSLREAPEFGREVARLRAIFAQLGVQKA</sequence>
<reference evidence="6 7" key="1">
    <citation type="submission" date="2022-10" db="EMBL/GenBank/DDBJ databases">
        <title>Roseococcus glaciei nov., sp. nov., isolated from glacier.</title>
        <authorList>
            <person name="Liu Q."/>
            <person name="Xin Y.-H."/>
        </authorList>
    </citation>
    <scope>NUCLEOTIDE SEQUENCE [LARGE SCALE GENOMIC DNA]</scope>
    <source>
        <strain evidence="6 7">MDT2-1-1</strain>
    </source>
</reference>
<evidence type="ECO:0000313" key="6">
    <source>
        <dbReference type="EMBL" id="MCW8087416.1"/>
    </source>
</evidence>
<dbReference type="SUPFAM" id="SSF52540">
    <property type="entry name" value="P-loop containing nucleoside triphosphate hydrolases"/>
    <property type="match status" value="1"/>
</dbReference>
<gene>
    <name evidence="6" type="ORF">OF850_17445</name>
</gene>
<dbReference type="PROSITE" id="PS50893">
    <property type="entry name" value="ABC_TRANSPORTER_2"/>
    <property type="match status" value="1"/>
</dbReference>
<dbReference type="InterPro" id="IPR003593">
    <property type="entry name" value="AAA+_ATPase"/>
</dbReference>
<dbReference type="RefSeq" id="WP_301591615.1">
    <property type="nucleotide sequence ID" value="NZ_JAPFQI010000016.1"/>
</dbReference>
<keyword evidence="4 6" id="KW-0067">ATP-binding</keyword>
<proteinExistence type="inferred from homology"/>
<comment type="caution">
    <text evidence="6">The sequence shown here is derived from an EMBL/GenBank/DDBJ whole genome shotgun (WGS) entry which is preliminary data.</text>
</comment>
<organism evidence="6 7">
    <name type="scientific">Sabulicella glaciei</name>
    <dbReference type="NCBI Taxonomy" id="2984948"/>
    <lineage>
        <taxon>Bacteria</taxon>
        <taxon>Pseudomonadati</taxon>
        <taxon>Pseudomonadota</taxon>
        <taxon>Alphaproteobacteria</taxon>
        <taxon>Acetobacterales</taxon>
        <taxon>Acetobacteraceae</taxon>
        <taxon>Sabulicella</taxon>
    </lineage>
</organism>
<dbReference type="InterPro" id="IPR003439">
    <property type="entry name" value="ABC_transporter-like_ATP-bd"/>
</dbReference>
<evidence type="ECO:0000256" key="4">
    <source>
        <dbReference type="ARBA" id="ARBA00022840"/>
    </source>
</evidence>
<dbReference type="Pfam" id="PF00005">
    <property type="entry name" value="ABC_tran"/>
    <property type="match status" value="1"/>
</dbReference>
<dbReference type="PROSITE" id="PS00211">
    <property type="entry name" value="ABC_TRANSPORTER_1"/>
    <property type="match status" value="1"/>
</dbReference>
<evidence type="ECO:0000256" key="3">
    <source>
        <dbReference type="ARBA" id="ARBA00022741"/>
    </source>
</evidence>
<evidence type="ECO:0000313" key="7">
    <source>
        <dbReference type="Proteomes" id="UP001526430"/>
    </source>
</evidence>
<keyword evidence="3" id="KW-0547">Nucleotide-binding</keyword>
<protein>
    <submittedName>
        <fullName evidence="6">ABC transporter ATP-binding protein</fullName>
    </submittedName>
</protein>